<dbReference type="STRING" id="409849.ENSPMGP00000002278"/>
<dbReference type="AlphaFoldDB" id="A0A3B3ZCH9"/>
<evidence type="ECO:0000256" key="4">
    <source>
        <dbReference type="ARBA" id="ARBA00023136"/>
    </source>
</evidence>
<reference evidence="6" key="2">
    <citation type="submission" date="2025-09" db="UniProtKB">
        <authorList>
            <consortium name="Ensembl"/>
        </authorList>
    </citation>
    <scope>IDENTIFICATION</scope>
</reference>
<dbReference type="Ensembl" id="ENSPMGT00000002417.1">
    <property type="protein sequence ID" value="ENSPMGP00000002278.1"/>
    <property type="gene ID" value="ENSPMGG00000002017.1"/>
</dbReference>
<keyword evidence="5" id="KW-0175">Coiled coil</keyword>
<feature type="coiled-coil region" evidence="5">
    <location>
        <begin position="115"/>
        <end position="149"/>
    </location>
</feature>
<accession>A0A3B3ZCH9</accession>
<dbReference type="PANTHER" id="PTHR14514">
    <property type="entry name" value="PKA ANCHORING PROTEIN"/>
    <property type="match status" value="1"/>
</dbReference>
<keyword evidence="2" id="KW-0597">Phosphoprotein</keyword>
<dbReference type="Gene3D" id="1.20.58.60">
    <property type="match status" value="2"/>
</dbReference>
<evidence type="ECO:0000256" key="1">
    <source>
        <dbReference type="ARBA" id="ARBA00004308"/>
    </source>
</evidence>
<dbReference type="PANTHER" id="PTHR14514:SF3">
    <property type="entry name" value="NESPRIN-1"/>
    <property type="match status" value="1"/>
</dbReference>
<sequence>MEQQLYTAVATTSSWLDGVENNVFSGSVLMAENAETQLEKQETMESDVMHVTEDVKLSRSLLVGSSSLRQEDRVLLEDNLDCLKERLGTLGSALGQRCDHMRTRAQELTAFQVTSQHHNNVIANAEENLKDFEQRITELKTRGALLQADQLSINKLLKLQDSYEELVMTVGCRRSGLNQNMALKEQFDRALQDLADLVDTAKDKMAADHRVIASSVEEVQSHLDKHKEFFQGLETHMILTETYFRKISSLMLPKENQALEETMAQAQEILKKAHSKGVELECVHDTWCHLAHDYQYLIQHLEAVEGSMPTVGLVEETEDKLVERISLYQGLKGRLTEHQHRLHQVLDEGKHLLQSVCCPGLENQLAVLGEHWINNTTKINKEMQRLEATLKHWSRSDPHFVLHNI</sequence>
<dbReference type="SUPFAM" id="SSF46966">
    <property type="entry name" value="Spectrin repeat"/>
    <property type="match status" value="2"/>
</dbReference>
<evidence type="ECO:0000256" key="2">
    <source>
        <dbReference type="ARBA" id="ARBA00022553"/>
    </source>
</evidence>
<name>A0A3B3ZCH9_9GOBI</name>
<keyword evidence="4" id="KW-0472">Membrane</keyword>
<keyword evidence="7" id="KW-1185">Reference proteome</keyword>
<evidence type="ECO:0000313" key="7">
    <source>
        <dbReference type="Proteomes" id="UP000261520"/>
    </source>
</evidence>
<protein>
    <recommendedName>
        <fullName evidence="8">Spectrin repeat containing, nuclear envelope 1b</fullName>
    </recommendedName>
</protein>
<keyword evidence="3" id="KW-0677">Repeat</keyword>
<evidence type="ECO:0000256" key="3">
    <source>
        <dbReference type="ARBA" id="ARBA00022737"/>
    </source>
</evidence>
<evidence type="ECO:0000256" key="5">
    <source>
        <dbReference type="SAM" id="Coils"/>
    </source>
</evidence>
<organism evidence="6 7">
    <name type="scientific">Periophthalmus magnuspinnatus</name>
    <dbReference type="NCBI Taxonomy" id="409849"/>
    <lineage>
        <taxon>Eukaryota</taxon>
        <taxon>Metazoa</taxon>
        <taxon>Chordata</taxon>
        <taxon>Craniata</taxon>
        <taxon>Vertebrata</taxon>
        <taxon>Euteleostomi</taxon>
        <taxon>Actinopterygii</taxon>
        <taxon>Neopterygii</taxon>
        <taxon>Teleostei</taxon>
        <taxon>Neoteleostei</taxon>
        <taxon>Acanthomorphata</taxon>
        <taxon>Gobiaria</taxon>
        <taxon>Gobiiformes</taxon>
        <taxon>Gobioidei</taxon>
        <taxon>Gobiidae</taxon>
        <taxon>Oxudercinae</taxon>
        <taxon>Periophthalmus</taxon>
    </lineage>
</organism>
<evidence type="ECO:0008006" key="8">
    <source>
        <dbReference type="Google" id="ProtNLM"/>
    </source>
</evidence>
<reference evidence="6" key="1">
    <citation type="submission" date="2025-08" db="UniProtKB">
        <authorList>
            <consortium name="Ensembl"/>
        </authorList>
    </citation>
    <scope>IDENTIFICATION</scope>
</reference>
<comment type="subcellular location">
    <subcellularLocation>
        <location evidence="1">Endomembrane system</location>
    </subcellularLocation>
</comment>
<dbReference type="Proteomes" id="UP000261520">
    <property type="component" value="Unplaced"/>
</dbReference>
<proteinExistence type="predicted"/>
<evidence type="ECO:0000313" key="6">
    <source>
        <dbReference type="Ensembl" id="ENSPMGP00000002278.1"/>
    </source>
</evidence>